<keyword evidence="1" id="KW-1133">Transmembrane helix</keyword>
<sequence>MALSRKQSRELKRLRKDATNLWSEQQSVIEHARGILQSAGVSAKGLAESELVPALQKSYDNNVRPSFDRGYSVAREKYEDASVRFNGKVLPVVAGLSGSVAGTVSNLASKNHDLKDVAGSAKKVSKELNSRAKKASKAYDKKYNSSGVGVGGWLLIGAGVAAVAAVGYALWQTFRADDDLWIADEELDAPVTTVSPASAAK</sequence>
<reference evidence="2 3" key="1">
    <citation type="submission" date="2019-09" db="EMBL/GenBank/DDBJ databases">
        <title>Phylogeny of genus Pseudoclavibacter and closely related genus.</title>
        <authorList>
            <person name="Li Y."/>
        </authorList>
    </citation>
    <scope>NUCLEOTIDE SEQUENCE [LARGE SCALE GENOMIC DNA]</scope>
    <source>
        <strain evidence="2 3">THG-MD12</strain>
    </source>
</reference>
<dbReference type="AlphaFoldDB" id="A0A7J5B1A7"/>
<keyword evidence="3" id="KW-1185">Reference proteome</keyword>
<gene>
    <name evidence="2" type="ORF">F8O03_10950</name>
</gene>
<accession>A0A7J5B1A7</accession>
<keyword evidence="1" id="KW-0472">Membrane</keyword>
<name>A0A7J5B1A7_9MICO</name>
<protein>
    <recommendedName>
        <fullName evidence="4">DNA helicase</fullName>
    </recommendedName>
</protein>
<evidence type="ECO:0000313" key="2">
    <source>
        <dbReference type="EMBL" id="KAB1637718.1"/>
    </source>
</evidence>
<dbReference type="OrthoDB" id="5123379at2"/>
<evidence type="ECO:0000313" key="3">
    <source>
        <dbReference type="Proteomes" id="UP000490386"/>
    </source>
</evidence>
<keyword evidence="1" id="KW-0812">Transmembrane</keyword>
<dbReference type="Proteomes" id="UP000490386">
    <property type="component" value="Unassembled WGS sequence"/>
</dbReference>
<dbReference type="RefSeq" id="WP_104254443.1">
    <property type="nucleotide sequence ID" value="NZ_CANKVH010000013.1"/>
</dbReference>
<evidence type="ECO:0008006" key="4">
    <source>
        <dbReference type="Google" id="ProtNLM"/>
    </source>
</evidence>
<dbReference type="EMBL" id="WBJX01000003">
    <property type="protein sequence ID" value="KAB1637718.1"/>
    <property type="molecule type" value="Genomic_DNA"/>
</dbReference>
<feature type="transmembrane region" description="Helical" evidence="1">
    <location>
        <begin position="150"/>
        <end position="171"/>
    </location>
</feature>
<proteinExistence type="predicted"/>
<comment type="caution">
    <text evidence="2">The sequence shown here is derived from an EMBL/GenBank/DDBJ whole genome shotgun (WGS) entry which is preliminary data.</text>
</comment>
<evidence type="ECO:0000256" key="1">
    <source>
        <dbReference type="SAM" id="Phobius"/>
    </source>
</evidence>
<organism evidence="2 3">
    <name type="scientific">Pseudoclavibacter terrae</name>
    <dbReference type="NCBI Taxonomy" id="1530195"/>
    <lineage>
        <taxon>Bacteria</taxon>
        <taxon>Bacillati</taxon>
        <taxon>Actinomycetota</taxon>
        <taxon>Actinomycetes</taxon>
        <taxon>Micrococcales</taxon>
        <taxon>Microbacteriaceae</taxon>
        <taxon>Pseudoclavibacter</taxon>
    </lineage>
</organism>